<sequence length="127" mass="12996">MPEFSFWSGAVAARAVAGSVQIQALHGAIMVYRAHGAEGMDAAGRRMDLDAIDAAFAALTLRDRADINDLETTLRGEVAAERRQLANPAAVLTSRPMCCAAVTAVPAEAAGPAASGADAALETLAES</sequence>
<comment type="caution">
    <text evidence="1">The sequence shown here is derived from an EMBL/GenBank/DDBJ whole genome shotgun (WGS) entry which is preliminary data.</text>
</comment>
<name>A0A318TY38_9RHOB</name>
<dbReference type="RefSeq" id="WP_110805795.1">
    <property type="nucleotide sequence ID" value="NZ_QJTK01000007.1"/>
</dbReference>
<accession>A0A318TY38</accession>
<dbReference type="EMBL" id="QJTK01000007">
    <property type="protein sequence ID" value="PYF09677.1"/>
    <property type="molecule type" value="Genomic_DNA"/>
</dbReference>
<reference evidence="1 2" key="1">
    <citation type="submission" date="2018-06" db="EMBL/GenBank/DDBJ databases">
        <title>Genomic Encyclopedia of Type Strains, Phase III (KMG-III): the genomes of soil and plant-associated and newly described type strains.</title>
        <authorList>
            <person name="Whitman W."/>
        </authorList>
    </citation>
    <scope>NUCLEOTIDE SEQUENCE [LARGE SCALE GENOMIC DNA]</scope>
    <source>
        <strain evidence="1 2">JA737</strain>
    </source>
</reference>
<dbReference type="AlphaFoldDB" id="A0A318TY38"/>
<gene>
    <name evidence="1" type="ORF">C8J30_10747</name>
</gene>
<evidence type="ECO:0000313" key="1">
    <source>
        <dbReference type="EMBL" id="PYF09677.1"/>
    </source>
</evidence>
<keyword evidence="2" id="KW-1185">Reference proteome</keyword>
<organism evidence="1 2">
    <name type="scientific">Rhodobacter viridis</name>
    <dbReference type="NCBI Taxonomy" id="1054202"/>
    <lineage>
        <taxon>Bacteria</taxon>
        <taxon>Pseudomonadati</taxon>
        <taxon>Pseudomonadota</taxon>
        <taxon>Alphaproteobacteria</taxon>
        <taxon>Rhodobacterales</taxon>
        <taxon>Rhodobacter group</taxon>
        <taxon>Rhodobacter</taxon>
    </lineage>
</organism>
<protein>
    <submittedName>
        <fullName evidence="1">Uncharacterized protein</fullName>
    </submittedName>
</protein>
<proteinExistence type="predicted"/>
<dbReference type="Proteomes" id="UP000247727">
    <property type="component" value="Unassembled WGS sequence"/>
</dbReference>
<evidence type="ECO:0000313" key="2">
    <source>
        <dbReference type="Proteomes" id="UP000247727"/>
    </source>
</evidence>